<reference evidence="1 2" key="1">
    <citation type="journal article" date="2009" name="PLoS ONE">
        <title>Complete genome sequence of the aerobic CO-oxidizing thermophile Thermomicrobium roseum.</title>
        <authorList>
            <person name="Wu D."/>
            <person name="Raymond J."/>
            <person name="Wu M."/>
            <person name="Chatterji S."/>
            <person name="Ren Q."/>
            <person name="Graham J.E."/>
            <person name="Bryant D.A."/>
            <person name="Robb F."/>
            <person name="Colman A."/>
            <person name="Tallon L.J."/>
            <person name="Badger J.H."/>
            <person name="Madupu R."/>
            <person name="Ward N.L."/>
            <person name="Eisen J.A."/>
        </authorList>
    </citation>
    <scope>NUCLEOTIDE SEQUENCE [LARGE SCALE GENOMIC DNA]</scope>
    <source>
        <strain evidence="2">ATCC 27502 / DSM 5159 / P-2</strain>
        <plasmid evidence="1">unnamed</plasmid>
    </source>
</reference>
<organism evidence="1 2">
    <name type="scientific">Thermomicrobium roseum (strain ATCC 27502 / DSM 5159 / P-2)</name>
    <dbReference type="NCBI Taxonomy" id="309801"/>
    <lineage>
        <taxon>Bacteria</taxon>
        <taxon>Pseudomonadati</taxon>
        <taxon>Thermomicrobiota</taxon>
        <taxon>Thermomicrobia</taxon>
        <taxon>Thermomicrobiales</taxon>
        <taxon>Thermomicrobiaceae</taxon>
        <taxon>Thermomicrobium</taxon>
    </lineage>
</organism>
<dbReference type="RefSeq" id="WP_012642488.1">
    <property type="nucleotide sequence ID" value="NC_011961.1"/>
</dbReference>
<evidence type="ECO:0000313" key="2">
    <source>
        <dbReference type="Proteomes" id="UP000000447"/>
    </source>
</evidence>
<evidence type="ECO:0008006" key="3">
    <source>
        <dbReference type="Google" id="ProtNLM"/>
    </source>
</evidence>
<protein>
    <recommendedName>
        <fullName evidence="3">DUF499 domain-containing protein</fullName>
    </recommendedName>
</protein>
<sequence length="1024" mass="116248">MAKTLAELCIPREWVFDPSVRDTVHDIDELDQLDPERFFAENYVTEGMRQLLSEAFKRLEGRTENASGIFLLSQSMGGGKTHNLLALGLLAKYPKWREPVMGSFYRPGPLGSVRVVAFSGRKTNTPYGIWGEIAERLNRREVLRDFYSPLRAPGVENWVELLRGDPVLLLLDELPPYFQAARAIQVGQTTLDHLTTVALANLLVAVASGKLPNVCVVLTDLRAQAYEAGSTAISEALRNLELEANRTATRIDPVRLNTAELYAILRQRLFKALPSDAEISEVADAYAQALEQARVLDLTAFPPQAVRSEILSSYPFHPGIRDLFARFRENPGFQQTRALIRIMRIVVAQLWSAGAARYKFLIGAHDVDLSRSDMISEIRQINAALENAIAHDIVDERGGAVAQQIDAELGGSGARDAATLIFLSSLSLAVNPVLGLDRSEIFGYLAEPGRDLTQVREALDRLQQRAWYLHPTAAGKLLFKNVENLNAKLESYARGLRDERELELRDRLREMFAPKVGNCYQVVEPLPALDQIQLSPERVTLIVFRPLPTALDEVRRWWENQQYKNRVLFLTGTPSGYERVIERAAYLRAIRQILQEFKQQNLPETDPQFIEALKIAEREESAFYLACRETFQILYYPHRTGLVQVELDPRYVANRYEGEQQIVEALKAVGKFREDTGPDSVGFRQLLESRLWPEGQKEVLWSEIKRRAATDAGWVLHHPRALDHLKDALVQRDIWRDIGGGYIQRGPFPKPKTSVQVQRLFRDHNTGEANLRIQPLHGDTIYYSFDGPPTTQSAKLEGNQLTTRALRIWFLAVDSRGEHETGEPVCWTNDLEVKYRFYQQGEQRMCELRAIPEGEIRYTLDGSSPERSGIRYEGPFPVPSNTRTILAQAVADGLRSPVLQIDVPMDPIRPTVDPRKPALWRRRHKLDDTGDTYRFLESIERHGARLRGITATVAREQRWAQLSADPQTEFTASQIREMLEALRQYIPSGLVTLDAEQVWTETGQQLLDLVADLRTELRSEEVQQ</sequence>
<dbReference type="KEGG" id="tro:trd_A0278"/>
<gene>
    <name evidence="1" type="ordered locus">trd_A0278</name>
</gene>
<accession>B9L3B4</accession>
<evidence type="ECO:0000313" key="1">
    <source>
        <dbReference type="EMBL" id="ACM06501.1"/>
    </source>
</evidence>
<dbReference type="InterPro" id="IPR007555">
    <property type="entry name" value="DUF499"/>
</dbReference>
<geneLocation type="plasmid" evidence="2">
    <name>Tros</name>
</geneLocation>
<name>B9L3B4_THERP</name>
<dbReference type="eggNOG" id="COG1483">
    <property type="taxonomic scope" value="Bacteria"/>
</dbReference>
<dbReference type="EMBL" id="CP001276">
    <property type="protein sequence ID" value="ACM06501.1"/>
    <property type="molecule type" value="Genomic_DNA"/>
</dbReference>
<proteinExistence type="predicted"/>
<dbReference type="Proteomes" id="UP000000447">
    <property type="component" value="Plasmid unnamed"/>
</dbReference>
<keyword evidence="1" id="KW-0614">Plasmid</keyword>
<dbReference type="OrthoDB" id="9757917at2"/>
<dbReference type="InterPro" id="IPR026876">
    <property type="entry name" value="Fn3_assoc_repeat"/>
</dbReference>
<dbReference type="HOGENOM" id="CLU_295420_0_0_0"/>
<dbReference type="Pfam" id="PF04465">
    <property type="entry name" value="DUF499"/>
    <property type="match status" value="1"/>
</dbReference>
<dbReference type="AlphaFoldDB" id="B9L3B4"/>
<keyword evidence="2" id="KW-1185">Reference proteome</keyword>
<dbReference type="Pfam" id="PF13287">
    <property type="entry name" value="Fn3_assoc"/>
    <property type="match status" value="1"/>
</dbReference>